<dbReference type="AlphaFoldDB" id="A0A1H5V2K8"/>
<dbReference type="InterPro" id="IPR000682">
    <property type="entry name" value="PCMT"/>
</dbReference>
<dbReference type="PANTHER" id="PTHR11579:SF18">
    <property type="entry name" value="PROTEIN-L-ISOASPARTATE O-METHYLTRANSFERASE"/>
    <property type="match status" value="1"/>
</dbReference>
<sequence>MDSFTGLRRMMVDCQLRTYDITNRAVLAAADEVPREAFVPEALSHLAYLDQAVPLPGTGRALMAPMVIARMIQTLELQPGEEALEYGGGTGYGAALMARIGLRATLWEPDAAALALAESALRTAAATDVTTTAKRPANDSFDAILVSGACEIVPEELFSLLRQNGRLIAVDGFGRSARVKLYQKSGSTVSGRPVFDAAAPVLAEFRRPPAFVF</sequence>
<comment type="similarity">
    <text evidence="1">Belongs to the methyltransferase superfamily. L-isoaspartyl/D-aspartyl protein methyltransferase family.</text>
</comment>
<dbReference type="Pfam" id="PF01135">
    <property type="entry name" value="PCMT"/>
    <property type="match status" value="1"/>
</dbReference>
<reference evidence="4 5" key="1">
    <citation type="submission" date="2016-10" db="EMBL/GenBank/DDBJ databases">
        <authorList>
            <person name="de Groot N.N."/>
        </authorList>
    </citation>
    <scope>NUCLEOTIDE SEQUENCE [LARGE SCALE GENOMIC DNA]</scope>
    <source>
        <strain evidence="4 5">DSM 26656</strain>
    </source>
</reference>
<dbReference type="InterPro" id="IPR029063">
    <property type="entry name" value="SAM-dependent_MTases_sf"/>
</dbReference>
<dbReference type="GO" id="GO:0005737">
    <property type="term" value="C:cytoplasm"/>
    <property type="evidence" value="ECO:0007669"/>
    <property type="project" value="TreeGrafter"/>
</dbReference>
<dbReference type="GO" id="GO:0032259">
    <property type="term" value="P:methylation"/>
    <property type="evidence" value="ECO:0007669"/>
    <property type="project" value="UniProtKB-KW"/>
</dbReference>
<dbReference type="PANTHER" id="PTHR11579">
    <property type="entry name" value="PROTEIN-L-ISOASPARTATE O-METHYLTRANSFERASE"/>
    <property type="match status" value="1"/>
</dbReference>
<name>A0A1H5V2K8_9HYPH</name>
<dbReference type="OrthoDB" id="9798496at2"/>
<dbReference type="Gene3D" id="3.40.50.150">
    <property type="entry name" value="Vaccinia Virus protein VP39"/>
    <property type="match status" value="1"/>
</dbReference>
<evidence type="ECO:0000313" key="5">
    <source>
        <dbReference type="Proteomes" id="UP000236743"/>
    </source>
</evidence>
<protein>
    <recommendedName>
        <fullName evidence="2">Protein-L-isoaspartate O-methyltransferase</fullName>
    </recommendedName>
    <alternativeName>
        <fullName evidence="3">Protein L-isoaspartyl methyltransferase</fullName>
    </alternativeName>
</protein>
<dbReference type="RefSeq" id="WP_103871400.1">
    <property type="nucleotide sequence ID" value="NZ_FNUY01000002.1"/>
</dbReference>
<dbReference type="GO" id="GO:0004719">
    <property type="term" value="F:protein-L-isoaspartate (D-aspartate) O-methyltransferase activity"/>
    <property type="evidence" value="ECO:0007669"/>
    <property type="project" value="InterPro"/>
</dbReference>
<dbReference type="EMBL" id="FNUY01000002">
    <property type="protein sequence ID" value="SEF81390.1"/>
    <property type="molecule type" value="Genomic_DNA"/>
</dbReference>
<organism evidence="4 5">
    <name type="scientific">Bosea lathyri</name>
    <dbReference type="NCBI Taxonomy" id="1036778"/>
    <lineage>
        <taxon>Bacteria</taxon>
        <taxon>Pseudomonadati</taxon>
        <taxon>Pseudomonadota</taxon>
        <taxon>Alphaproteobacteria</taxon>
        <taxon>Hyphomicrobiales</taxon>
        <taxon>Boseaceae</taxon>
        <taxon>Bosea</taxon>
    </lineage>
</organism>
<evidence type="ECO:0000256" key="2">
    <source>
        <dbReference type="ARBA" id="ARBA00013346"/>
    </source>
</evidence>
<evidence type="ECO:0000256" key="3">
    <source>
        <dbReference type="ARBA" id="ARBA00030757"/>
    </source>
</evidence>
<evidence type="ECO:0000256" key="1">
    <source>
        <dbReference type="ARBA" id="ARBA00005369"/>
    </source>
</evidence>
<keyword evidence="4" id="KW-0808">Transferase</keyword>
<proteinExistence type="inferred from homology"/>
<keyword evidence="5" id="KW-1185">Reference proteome</keyword>
<dbReference type="SUPFAM" id="SSF53335">
    <property type="entry name" value="S-adenosyl-L-methionine-dependent methyltransferases"/>
    <property type="match status" value="1"/>
</dbReference>
<dbReference type="Proteomes" id="UP000236743">
    <property type="component" value="Unassembled WGS sequence"/>
</dbReference>
<evidence type="ECO:0000313" key="4">
    <source>
        <dbReference type="EMBL" id="SEF81390.1"/>
    </source>
</evidence>
<keyword evidence="4" id="KW-0489">Methyltransferase</keyword>
<accession>A0A1H5V2K8</accession>
<gene>
    <name evidence="4" type="ORF">SAMN04488115_102124</name>
</gene>